<dbReference type="InterPro" id="IPR000719">
    <property type="entry name" value="Prot_kinase_dom"/>
</dbReference>
<proteinExistence type="predicted"/>
<dbReference type="FunFam" id="3.80.10.10:FF:000383">
    <property type="entry name" value="Leucine-rich repeat receptor protein kinase EMS1"/>
    <property type="match status" value="2"/>
</dbReference>
<dbReference type="SUPFAM" id="SSF52058">
    <property type="entry name" value="L domain-like"/>
    <property type="match status" value="4"/>
</dbReference>
<evidence type="ECO:0000256" key="1">
    <source>
        <dbReference type="ARBA" id="ARBA00004167"/>
    </source>
</evidence>
<evidence type="ECO:0000256" key="5">
    <source>
        <dbReference type="ARBA" id="ARBA00022614"/>
    </source>
</evidence>
<dbReference type="InterPro" id="IPR050994">
    <property type="entry name" value="At_inactive_RLKs"/>
</dbReference>
<dbReference type="Pfam" id="PF00560">
    <property type="entry name" value="LRR_1"/>
    <property type="match status" value="10"/>
</dbReference>
<dbReference type="Pfam" id="PF08263">
    <property type="entry name" value="LRRNT_2"/>
    <property type="match status" value="1"/>
</dbReference>
<keyword evidence="4" id="KW-0597">Phosphoprotein</keyword>
<evidence type="ECO:0000256" key="9">
    <source>
        <dbReference type="ARBA" id="ARBA00022989"/>
    </source>
</evidence>
<dbReference type="SUPFAM" id="SSF56112">
    <property type="entry name" value="Protein kinase-like (PK-like)"/>
    <property type="match status" value="1"/>
</dbReference>
<dbReference type="GO" id="GO:0005886">
    <property type="term" value="C:plasma membrane"/>
    <property type="evidence" value="ECO:0007669"/>
    <property type="project" value="UniProtKB-SubCell"/>
</dbReference>
<dbReference type="FunFam" id="3.80.10.10:FF:000544">
    <property type="entry name" value="Leucine-rich repeat receptor-like serine/threonine-protein kinase BAM3"/>
    <property type="match status" value="1"/>
</dbReference>
<keyword evidence="8" id="KW-0677">Repeat</keyword>
<feature type="transmembrane region" description="Helical" evidence="12">
    <location>
        <begin position="1332"/>
        <end position="1355"/>
    </location>
</feature>
<evidence type="ECO:0000256" key="12">
    <source>
        <dbReference type="SAM" id="Phobius"/>
    </source>
</evidence>
<evidence type="ECO:0000256" key="6">
    <source>
        <dbReference type="ARBA" id="ARBA00022692"/>
    </source>
</evidence>
<evidence type="ECO:0000256" key="7">
    <source>
        <dbReference type="ARBA" id="ARBA00022729"/>
    </source>
</evidence>
<dbReference type="InterPro" id="IPR003591">
    <property type="entry name" value="Leu-rich_rpt_typical-subtyp"/>
</dbReference>
<dbReference type="PANTHER" id="PTHR48010">
    <property type="entry name" value="OS05G0588300 PROTEIN"/>
    <property type="match status" value="1"/>
</dbReference>
<dbReference type="Gramene" id="PHT67139">
    <property type="protein sequence ID" value="PHT67139"/>
    <property type="gene ID" value="T459_31564"/>
</dbReference>
<keyword evidence="7 13" id="KW-0732">Signal</keyword>
<sequence length="1468" mass="162374">MMVSKIFSLLQFFTLFTITFASTEEATALLKWKSTFKNQNNSLLASWQPSFDACNDWYGVSCVNGRMNTLNITNASVIGTLYAFPFSSLPFLEYLDFSMNNLSGTIPPEIGNLTNLVYLDLNTDQISGTIPSQIGSLVKLQILRIFDNYLNGSIPEEIGYLRSLTKLSLGWNFLNGSIPPSLGNLNNLSYLFLYNNHLFGSIPEEIGYLRSLTELALSTNSLNGFIPASLGNLNNLYLLYLYENQLSGSIPEEIGQLRSLTELALYSNSLNGSIPPSLGNLYNLFLLYLYNNHLSGSIPEEIGYLRSLTELDLSTNSLNGQLRSLTELSLRTNFLNGSIPASLGNLNNLTLLNLYENHLSGSIPAEIGKMKSLLNLSLYTNNLSGLIPETIGYLTELKLLYLYDNQLSGPISSEFGNLKNLNDLELSSNQLTGSIPSSFGNLRNCNSFESLDLSGNHLVGEIPPQFASLTSLEVLNLSYNHLEGCIPQGNQFHTFENNSYEGNDRLRGFPLSKGCGNDGHDSASEKTYVGSTLDEESNSEFLNGFWKGALMGYGTGLCIGFIFFFQGKRRKNSDEELNEDEEDDGCGVGKLMLFEGGEHLTLEDVLNAMGQVMEKTSYGTIYKAKLGDGGTIALRLLREGSCKDGGTYLTVIRQLGRVRHDNLIPLRAFYQGKRGEKLLIYDYLPNRNNLHELFHESRVGKPVLNWARRHKIALGIARGLAHLHGLDTPVTHGNVRSKNVLVNEFFVSRLTEFGLDKIMIPSVANDIVSVAKAEGKKPGKNGRDNVDLPALVKVAVLGETTLEVFDMELLKGIRNPMEEGLVQALRLSMGCCAPVATVRPLMDEVVRQLEENRPRNRSTLYSPAETRSGSGEIGYLRSLTKLSSGWNFLNGSIPASLGNLNNLSHLYLYENHLSGSIPAEIGKLVNLVEAYLQTNQLTGDIPPELGNLINARVFYAFSNELFGPIPAEIVLYLLKNNLKGKILQCLGNISGLQYVMMSHNNLSGELPLSICNLTSLRVLDLGRNNLIGAISQCFGNMSGHLEVLDMQHNNLSGTLPTTFTIGSALGSFNLHGNKLEEKIPRSLENCQLLEVLDLGDNHLNDTFPMWLGTLPELRVLRLRLNKLHGPIRTLGSGNMYLELRILDVSSNAFTGNLPTSLFQHLNAMRKIDPSKKAPSDHERYRYYQNSIAVVTKGMELEVVRILFLYTTIDLSNNKFEGHIPSIIDELIALRMLNLSHNGLQGPIPQSLGSLSSVESLDLSGCIPQRNQFHTFDNNSYEGNDGLRGFPLSKGCGNDSHDSVSEKTYAGSAVDEESNSEFLNDFWKAALMGKSSVLLGLSLTVPLMVACLSIAIPIWIRNGYQFWSSRAENAGRAGNHLTLGMKEDFIVNKVRRMLYEAVSSFNGNLEDEETLSRLIKAEFAVLHDAFNLPPESDDCVRKVAAKLLNLYRTGRLGHYTLDLAPSYKRDNLC</sequence>
<dbReference type="Proteomes" id="UP000222542">
    <property type="component" value="Unassembled WGS sequence"/>
</dbReference>
<accession>A0A2G2YBQ5</accession>
<gene>
    <name evidence="15" type="ORF">T459_31564</name>
</gene>
<evidence type="ECO:0000313" key="16">
    <source>
        <dbReference type="Proteomes" id="UP000222542"/>
    </source>
</evidence>
<keyword evidence="5" id="KW-0433">Leucine-rich repeat</keyword>
<dbReference type="PRINTS" id="PR00019">
    <property type="entry name" value="LEURICHRPT"/>
</dbReference>
<dbReference type="InterPro" id="IPR011009">
    <property type="entry name" value="Kinase-like_dom_sf"/>
</dbReference>
<name>A0A2G2YBQ5_CAPAN</name>
<feature type="chain" id="PRO_5013948598" evidence="13">
    <location>
        <begin position="22"/>
        <end position="1468"/>
    </location>
</feature>
<dbReference type="GO" id="GO:0099402">
    <property type="term" value="P:plant organ development"/>
    <property type="evidence" value="ECO:0007669"/>
    <property type="project" value="UniProtKB-ARBA"/>
</dbReference>
<evidence type="ECO:0000256" key="10">
    <source>
        <dbReference type="ARBA" id="ARBA00023136"/>
    </source>
</evidence>
<evidence type="ECO:0000313" key="15">
    <source>
        <dbReference type="EMBL" id="PHT67139.1"/>
    </source>
</evidence>
<evidence type="ECO:0000259" key="14">
    <source>
        <dbReference type="PROSITE" id="PS50011"/>
    </source>
</evidence>
<dbReference type="InterPro" id="IPR001611">
    <property type="entry name" value="Leu-rich_rpt"/>
</dbReference>
<comment type="subcellular location">
    <subcellularLocation>
        <location evidence="2">Cell membrane</location>
    </subcellularLocation>
    <subcellularLocation>
        <location evidence="1">Membrane</location>
        <topology evidence="1">Single-pass membrane protein</topology>
    </subcellularLocation>
</comment>
<protein>
    <submittedName>
        <fullName evidence="15">Kinase-like protein TMKL1</fullName>
    </submittedName>
</protein>
<dbReference type="InterPro" id="IPR055414">
    <property type="entry name" value="LRR_R13L4/SHOC2-like"/>
</dbReference>
<keyword evidence="6 12" id="KW-0812">Transmembrane</keyword>
<dbReference type="Gene3D" id="3.80.10.10">
    <property type="entry name" value="Ribonuclease Inhibitor"/>
    <property type="match status" value="6"/>
</dbReference>
<dbReference type="GO" id="GO:0050832">
    <property type="term" value="P:defense response to fungus"/>
    <property type="evidence" value="ECO:0007669"/>
    <property type="project" value="UniProtKB-ARBA"/>
</dbReference>
<evidence type="ECO:0000256" key="2">
    <source>
        <dbReference type="ARBA" id="ARBA00004236"/>
    </source>
</evidence>
<dbReference type="PANTHER" id="PTHR48010:SF44">
    <property type="entry name" value="F16P17.10 PROTEIN"/>
    <property type="match status" value="1"/>
</dbReference>
<dbReference type="InterPro" id="IPR013210">
    <property type="entry name" value="LRR_N_plant-typ"/>
</dbReference>
<dbReference type="Pfam" id="PF13855">
    <property type="entry name" value="LRR_8"/>
    <property type="match status" value="2"/>
</dbReference>
<keyword evidence="9 12" id="KW-1133">Transmembrane helix</keyword>
<evidence type="ECO:0000256" key="11">
    <source>
        <dbReference type="ARBA" id="ARBA00023180"/>
    </source>
</evidence>
<keyword evidence="10 12" id="KW-0472">Membrane</keyword>
<dbReference type="Pfam" id="PF07714">
    <property type="entry name" value="PK_Tyr_Ser-Thr"/>
    <property type="match status" value="1"/>
</dbReference>
<dbReference type="FunFam" id="3.80.10.10:FF:000041">
    <property type="entry name" value="LRR receptor-like serine/threonine-protein kinase ERECTA"/>
    <property type="match status" value="1"/>
</dbReference>
<dbReference type="FunFam" id="3.80.10.10:FF:000400">
    <property type="entry name" value="Nuclear pore complex protein NUP107"/>
    <property type="match status" value="1"/>
</dbReference>
<reference evidence="15 16" key="2">
    <citation type="journal article" date="2017" name="Genome Biol.">
        <title>New reference genome sequences of hot pepper reveal the massive evolution of plant disease-resistance genes by retroduplication.</title>
        <authorList>
            <person name="Kim S."/>
            <person name="Park J."/>
            <person name="Yeom S.I."/>
            <person name="Kim Y.M."/>
            <person name="Seo E."/>
            <person name="Kim K.T."/>
            <person name="Kim M.S."/>
            <person name="Lee J.M."/>
            <person name="Cheong K."/>
            <person name="Shin H.S."/>
            <person name="Kim S.B."/>
            <person name="Han K."/>
            <person name="Lee J."/>
            <person name="Park M."/>
            <person name="Lee H.A."/>
            <person name="Lee H.Y."/>
            <person name="Lee Y."/>
            <person name="Oh S."/>
            <person name="Lee J.H."/>
            <person name="Choi E."/>
            <person name="Choi E."/>
            <person name="Lee S.E."/>
            <person name="Jeon J."/>
            <person name="Kim H."/>
            <person name="Choi G."/>
            <person name="Song H."/>
            <person name="Lee J."/>
            <person name="Lee S.C."/>
            <person name="Kwon J.K."/>
            <person name="Lee H.Y."/>
            <person name="Koo N."/>
            <person name="Hong Y."/>
            <person name="Kim R.W."/>
            <person name="Kang W.H."/>
            <person name="Huh J.H."/>
            <person name="Kang B.C."/>
            <person name="Yang T.J."/>
            <person name="Lee Y.H."/>
            <person name="Bennetzen J.L."/>
            <person name="Choi D."/>
        </authorList>
    </citation>
    <scope>NUCLEOTIDE SEQUENCE [LARGE SCALE GENOMIC DNA]</scope>
    <source>
        <strain evidence="16">cv. CM334</strain>
    </source>
</reference>
<dbReference type="SMART" id="SM00365">
    <property type="entry name" value="LRR_SD22"/>
    <property type="match status" value="5"/>
</dbReference>
<reference evidence="15 16" key="1">
    <citation type="journal article" date="2014" name="Nat. Genet.">
        <title>Genome sequence of the hot pepper provides insights into the evolution of pungency in Capsicum species.</title>
        <authorList>
            <person name="Kim S."/>
            <person name="Park M."/>
            <person name="Yeom S.I."/>
            <person name="Kim Y.M."/>
            <person name="Lee J.M."/>
            <person name="Lee H.A."/>
            <person name="Seo E."/>
            <person name="Choi J."/>
            <person name="Cheong K."/>
            <person name="Kim K.T."/>
            <person name="Jung K."/>
            <person name="Lee G.W."/>
            <person name="Oh S.K."/>
            <person name="Bae C."/>
            <person name="Kim S.B."/>
            <person name="Lee H.Y."/>
            <person name="Kim S.Y."/>
            <person name="Kim M.S."/>
            <person name="Kang B.C."/>
            <person name="Jo Y.D."/>
            <person name="Yang H.B."/>
            <person name="Jeong H.J."/>
            <person name="Kang W.H."/>
            <person name="Kwon J.K."/>
            <person name="Shin C."/>
            <person name="Lim J.Y."/>
            <person name="Park J.H."/>
            <person name="Huh J.H."/>
            <person name="Kim J.S."/>
            <person name="Kim B.D."/>
            <person name="Cohen O."/>
            <person name="Paran I."/>
            <person name="Suh M.C."/>
            <person name="Lee S.B."/>
            <person name="Kim Y.K."/>
            <person name="Shin Y."/>
            <person name="Noh S.J."/>
            <person name="Park J."/>
            <person name="Seo Y.S."/>
            <person name="Kwon S.Y."/>
            <person name="Kim H.A."/>
            <person name="Park J.M."/>
            <person name="Kim H.J."/>
            <person name="Choi S.B."/>
            <person name="Bosland P.W."/>
            <person name="Reeves G."/>
            <person name="Jo S.H."/>
            <person name="Lee B.W."/>
            <person name="Cho H.T."/>
            <person name="Choi H.S."/>
            <person name="Lee M.S."/>
            <person name="Yu Y."/>
            <person name="Do Choi Y."/>
            <person name="Park B.S."/>
            <person name="van Deynze A."/>
            <person name="Ashrafi H."/>
            <person name="Hill T."/>
            <person name="Kim W.T."/>
            <person name="Pai H.S."/>
            <person name="Ahn H.K."/>
            <person name="Yeam I."/>
            <person name="Giovannoni J.J."/>
            <person name="Rose J.K."/>
            <person name="Sorensen I."/>
            <person name="Lee S.J."/>
            <person name="Kim R.W."/>
            <person name="Choi I.Y."/>
            <person name="Choi B.S."/>
            <person name="Lim J.S."/>
            <person name="Lee Y.H."/>
            <person name="Choi D."/>
        </authorList>
    </citation>
    <scope>NUCLEOTIDE SEQUENCE [LARGE SCALE GENOMIC DNA]</scope>
    <source>
        <strain evidence="16">cv. CM334</strain>
    </source>
</reference>
<dbReference type="Gene3D" id="1.10.510.10">
    <property type="entry name" value="Transferase(Phosphotransferase) domain 1"/>
    <property type="match status" value="1"/>
</dbReference>
<dbReference type="GO" id="GO:0009653">
    <property type="term" value="P:anatomical structure morphogenesis"/>
    <property type="evidence" value="ECO:0007669"/>
    <property type="project" value="UniProtKB-ARBA"/>
</dbReference>
<evidence type="ECO:0000256" key="8">
    <source>
        <dbReference type="ARBA" id="ARBA00022737"/>
    </source>
</evidence>
<keyword evidence="11" id="KW-0325">Glycoprotein</keyword>
<dbReference type="EMBL" id="AYRZ02000012">
    <property type="protein sequence ID" value="PHT67139.1"/>
    <property type="molecule type" value="Genomic_DNA"/>
</dbReference>
<keyword evidence="3" id="KW-1003">Cell membrane</keyword>
<dbReference type="InterPro" id="IPR032675">
    <property type="entry name" value="LRR_dom_sf"/>
</dbReference>
<feature type="domain" description="Protein kinase" evidence="14">
    <location>
        <begin position="607"/>
        <end position="876"/>
    </location>
</feature>
<evidence type="ECO:0000256" key="4">
    <source>
        <dbReference type="ARBA" id="ARBA00022553"/>
    </source>
</evidence>
<dbReference type="GO" id="GO:0004674">
    <property type="term" value="F:protein serine/threonine kinase activity"/>
    <property type="evidence" value="ECO:0007669"/>
    <property type="project" value="UniProtKB-EC"/>
</dbReference>
<dbReference type="Pfam" id="PF23598">
    <property type="entry name" value="LRR_14"/>
    <property type="match status" value="1"/>
</dbReference>
<comment type="caution">
    <text evidence="15">The sequence shown here is derived from an EMBL/GenBank/DDBJ whole genome shotgun (WGS) entry which is preliminary data.</text>
</comment>
<feature type="signal peptide" evidence="13">
    <location>
        <begin position="1"/>
        <end position="21"/>
    </location>
</feature>
<dbReference type="PROSITE" id="PS50011">
    <property type="entry name" value="PROTEIN_KINASE_DOM"/>
    <property type="match status" value="1"/>
</dbReference>
<dbReference type="InterPro" id="IPR001245">
    <property type="entry name" value="Ser-Thr/Tyr_kinase_cat_dom"/>
</dbReference>
<dbReference type="FunFam" id="3.80.10.10:FF:000095">
    <property type="entry name" value="LRR receptor-like serine/threonine-protein kinase GSO1"/>
    <property type="match status" value="1"/>
</dbReference>
<evidence type="ECO:0000256" key="3">
    <source>
        <dbReference type="ARBA" id="ARBA00022475"/>
    </source>
</evidence>
<keyword evidence="16" id="KW-1185">Reference proteome</keyword>
<dbReference type="SMART" id="SM00369">
    <property type="entry name" value="LRR_TYP"/>
    <property type="match status" value="14"/>
</dbReference>
<dbReference type="GO" id="GO:0005524">
    <property type="term" value="F:ATP binding"/>
    <property type="evidence" value="ECO:0007669"/>
    <property type="project" value="InterPro"/>
</dbReference>
<evidence type="ECO:0000256" key="13">
    <source>
        <dbReference type="SAM" id="SignalP"/>
    </source>
</evidence>
<organism evidence="15 16">
    <name type="scientific">Capsicum annuum</name>
    <name type="common">Capsicum pepper</name>
    <dbReference type="NCBI Taxonomy" id="4072"/>
    <lineage>
        <taxon>Eukaryota</taxon>
        <taxon>Viridiplantae</taxon>
        <taxon>Streptophyta</taxon>
        <taxon>Embryophyta</taxon>
        <taxon>Tracheophyta</taxon>
        <taxon>Spermatophyta</taxon>
        <taxon>Magnoliopsida</taxon>
        <taxon>eudicotyledons</taxon>
        <taxon>Gunneridae</taxon>
        <taxon>Pentapetalae</taxon>
        <taxon>asterids</taxon>
        <taxon>lamiids</taxon>
        <taxon>Solanales</taxon>
        <taxon>Solanaceae</taxon>
        <taxon>Solanoideae</taxon>
        <taxon>Capsiceae</taxon>
        <taxon>Capsicum</taxon>
    </lineage>
</organism>